<dbReference type="InterPro" id="IPR050763">
    <property type="entry name" value="ABC_transporter_ATP-binding"/>
</dbReference>
<accession>A0A3P3DCZ1</accession>
<keyword evidence="5 7" id="KW-0067">ATP-binding</keyword>
<dbReference type="Gene3D" id="3.40.50.300">
    <property type="entry name" value="P-loop containing nucleotide triphosphate hydrolases"/>
    <property type="match status" value="1"/>
</dbReference>
<sequence>MTLAATPAPGAAALPPAIDVRGLTLRYGAHVALDNLSLSVAAGSSFALLGPNGAGKSTLMSVLSTLRLADAGEVRVAGHDVRRASRAVRQSIGMVFQDPSLDDRLSAEENLDFHGRVYGMPGRARAEAIDRMLALVELEDWREAVVRSFSGGMKRRLEIARALMHAPKILFLDEPTVGLDAQTRNKIWAYLEAERRTRGLTLFTTTHYIEEVAGADQICIVDKGRIIAEGSPEALRREMGQPWLHVTPASEADYAALLAAFPEARTPSPGDLSLAVTGESFVPDLLARFGNQLSALRYEAPTLEGVFLSLTGRALRDRADGAREAQRSAGRRAGRR</sequence>
<dbReference type="GO" id="GO:0005524">
    <property type="term" value="F:ATP binding"/>
    <property type="evidence" value="ECO:0007669"/>
    <property type="project" value="UniProtKB-KW"/>
</dbReference>
<dbReference type="PANTHER" id="PTHR42711:SF5">
    <property type="entry name" value="ABC TRANSPORTER ATP-BINDING PROTEIN NATA"/>
    <property type="match status" value="1"/>
</dbReference>
<dbReference type="GO" id="GO:0016887">
    <property type="term" value="F:ATP hydrolysis activity"/>
    <property type="evidence" value="ECO:0007669"/>
    <property type="project" value="InterPro"/>
</dbReference>
<dbReference type="PROSITE" id="PS00211">
    <property type="entry name" value="ABC_TRANSPORTER_1"/>
    <property type="match status" value="1"/>
</dbReference>
<keyword evidence="4" id="KW-0547">Nucleotide-binding</keyword>
<protein>
    <submittedName>
        <fullName evidence="7">ABC transporter ATP-binding protein</fullName>
    </submittedName>
</protein>
<dbReference type="Pfam" id="PF00005">
    <property type="entry name" value="ABC_tran"/>
    <property type="match status" value="1"/>
</dbReference>
<dbReference type="InterPro" id="IPR003593">
    <property type="entry name" value="AAA+_ATPase"/>
</dbReference>
<dbReference type="RefSeq" id="WP_124966383.1">
    <property type="nucleotide sequence ID" value="NZ_RRAZ01000034.1"/>
</dbReference>
<keyword evidence="3" id="KW-0536">Nodulation</keyword>
<keyword evidence="2" id="KW-0813">Transport</keyword>
<dbReference type="AlphaFoldDB" id="A0A3P3DCZ1"/>
<evidence type="ECO:0000256" key="2">
    <source>
        <dbReference type="ARBA" id="ARBA00022448"/>
    </source>
</evidence>
<dbReference type="PANTHER" id="PTHR42711">
    <property type="entry name" value="ABC TRANSPORTER ATP-BINDING PROTEIN"/>
    <property type="match status" value="1"/>
</dbReference>
<gene>
    <name evidence="7" type="ORF">EG244_17060</name>
</gene>
<evidence type="ECO:0000256" key="5">
    <source>
        <dbReference type="ARBA" id="ARBA00022840"/>
    </source>
</evidence>
<dbReference type="InterPro" id="IPR017871">
    <property type="entry name" value="ABC_transporter-like_CS"/>
</dbReference>
<evidence type="ECO:0000256" key="1">
    <source>
        <dbReference type="ARBA" id="ARBA00005417"/>
    </source>
</evidence>
<dbReference type="SMART" id="SM00382">
    <property type="entry name" value="AAA"/>
    <property type="match status" value="1"/>
</dbReference>
<comment type="similarity">
    <text evidence="1">Belongs to the ABC transporter superfamily.</text>
</comment>
<evidence type="ECO:0000256" key="3">
    <source>
        <dbReference type="ARBA" id="ARBA00022458"/>
    </source>
</evidence>
<dbReference type="InterPro" id="IPR003439">
    <property type="entry name" value="ABC_transporter-like_ATP-bd"/>
</dbReference>
<comment type="caution">
    <text evidence="7">The sequence shown here is derived from an EMBL/GenBank/DDBJ whole genome shotgun (WGS) entry which is preliminary data.</text>
</comment>
<evidence type="ECO:0000259" key="6">
    <source>
        <dbReference type="PROSITE" id="PS50893"/>
    </source>
</evidence>
<proteinExistence type="inferred from homology"/>
<dbReference type="SUPFAM" id="SSF52540">
    <property type="entry name" value="P-loop containing nucleoside triphosphate hydrolases"/>
    <property type="match status" value="1"/>
</dbReference>
<evidence type="ECO:0000313" key="8">
    <source>
        <dbReference type="Proteomes" id="UP000282125"/>
    </source>
</evidence>
<reference evidence="7 8" key="1">
    <citation type="submission" date="2018-11" db="EMBL/GenBank/DDBJ databases">
        <title>Gemmobacter sp. nov., YIM 102744-1 draft genome.</title>
        <authorList>
            <person name="Li G."/>
            <person name="Jiang Y."/>
        </authorList>
    </citation>
    <scope>NUCLEOTIDE SEQUENCE [LARGE SCALE GENOMIC DNA]</scope>
    <source>
        <strain evidence="7 8">YIM 102744-1</strain>
    </source>
</reference>
<dbReference type="PROSITE" id="PS50893">
    <property type="entry name" value="ABC_TRANSPORTER_2"/>
    <property type="match status" value="1"/>
</dbReference>
<organism evidence="7 8">
    <name type="scientific">Falsigemmobacter faecalis</name>
    <dbReference type="NCBI Taxonomy" id="2488730"/>
    <lineage>
        <taxon>Bacteria</taxon>
        <taxon>Pseudomonadati</taxon>
        <taxon>Pseudomonadota</taxon>
        <taxon>Alphaproteobacteria</taxon>
        <taxon>Rhodobacterales</taxon>
        <taxon>Paracoccaceae</taxon>
        <taxon>Falsigemmobacter</taxon>
    </lineage>
</organism>
<evidence type="ECO:0000256" key="4">
    <source>
        <dbReference type="ARBA" id="ARBA00022741"/>
    </source>
</evidence>
<feature type="domain" description="ABC transporter" evidence="6">
    <location>
        <begin position="18"/>
        <end position="248"/>
    </location>
</feature>
<evidence type="ECO:0000313" key="7">
    <source>
        <dbReference type="EMBL" id="RRH70298.1"/>
    </source>
</evidence>
<name>A0A3P3DCZ1_9RHOB</name>
<dbReference type="OrthoDB" id="9778547at2"/>
<keyword evidence="8" id="KW-1185">Reference proteome</keyword>
<dbReference type="InterPro" id="IPR027417">
    <property type="entry name" value="P-loop_NTPase"/>
</dbReference>
<dbReference type="EMBL" id="RRAZ01000034">
    <property type="protein sequence ID" value="RRH70298.1"/>
    <property type="molecule type" value="Genomic_DNA"/>
</dbReference>
<dbReference type="Proteomes" id="UP000282125">
    <property type="component" value="Unassembled WGS sequence"/>
</dbReference>